<evidence type="ECO:0000256" key="2">
    <source>
        <dbReference type="ARBA" id="ARBA00023002"/>
    </source>
</evidence>
<dbReference type="CDD" id="cd05233">
    <property type="entry name" value="SDR_c"/>
    <property type="match status" value="1"/>
</dbReference>
<keyword evidence="6" id="KW-1185">Reference proteome</keyword>
<dbReference type="Proteomes" id="UP000465812">
    <property type="component" value="Chromosome"/>
</dbReference>
<dbReference type="PRINTS" id="PR00080">
    <property type="entry name" value="SDRFAMILY"/>
</dbReference>
<dbReference type="STRING" id="560555.BST30_26630"/>
<dbReference type="PROSITE" id="PS00061">
    <property type="entry name" value="ADH_SHORT"/>
    <property type="match status" value="1"/>
</dbReference>
<dbReference type="InterPro" id="IPR002347">
    <property type="entry name" value="SDR_fam"/>
</dbReference>
<protein>
    <submittedName>
        <fullName evidence="3">3-oxoacyl-ACP reductase</fullName>
    </submittedName>
    <submittedName>
        <fullName evidence="4">Dehydrogenase</fullName>
    </submittedName>
</protein>
<proteinExistence type="inferred from homology"/>
<gene>
    <name evidence="4" type="ORF">BST30_26630</name>
    <name evidence="3" type="ORF">MMAN_21190</name>
</gene>
<dbReference type="EMBL" id="AP022590">
    <property type="protein sequence ID" value="BBY37985.1"/>
    <property type="molecule type" value="Genomic_DNA"/>
</dbReference>
<dbReference type="InterPro" id="IPR020904">
    <property type="entry name" value="Sc_DH/Rdtase_CS"/>
</dbReference>
<dbReference type="RefSeq" id="WP_083099737.1">
    <property type="nucleotide sequence ID" value="NZ_AP022590.1"/>
</dbReference>
<evidence type="ECO:0000313" key="5">
    <source>
        <dbReference type="Proteomes" id="UP000192760"/>
    </source>
</evidence>
<dbReference type="Proteomes" id="UP000192760">
    <property type="component" value="Unassembled WGS sequence"/>
</dbReference>
<reference evidence="4 5" key="1">
    <citation type="submission" date="2017-02" db="EMBL/GenBank/DDBJ databases">
        <title>The new phylogeny of genus Mycobacterium.</title>
        <authorList>
            <person name="Tortoli E."/>
            <person name="Trovato A."/>
            <person name="Cirillo D.M."/>
        </authorList>
    </citation>
    <scope>NUCLEOTIDE SEQUENCE [LARGE SCALE GENOMIC DNA]</scope>
    <source>
        <strain evidence="4 5">DSM 45255</strain>
    </source>
</reference>
<evidence type="ECO:0000313" key="6">
    <source>
        <dbReference type="Proteomes" id="UP000465812"/>
    </source>
</evidence>
<dbReference type="Gene3D" id="3.40.50.720">
    <property type="entry name" value="NAD(P)-binding Rossmann-like Domain"/>
    <property type="match status" value="1"/>
</dbReference>
<evidence type="ECO:0000313" key="4">
    <source>
        <dbReference type="EMBL" id="ORA97827.1"/>
    </source>
</evidence>
<dbReference type="SUPFAM" id="SSF51735">
    <property type="entry name" value="NAD(P)-binding Rossmann-fold domains"/>
    <property type="match status" value="1"/>
</dbReference>
<name>A0A1X0F8R7_MYCNT</name>
<comment type="similarity">
    <text evidence="1">Belongs to the short-chain dehydrogenases/reductases (SDR) family.</text>
</comment>
<reference evidence="3 6" key="2">
    <citation type="journal article" date="2019" name="Emerg. Microbes Infect.">
        <title>Comprehensive subspecies identification of 175 nontuberculous mycobacteria species based on 7547 genomic profiles.</title>
        <authorList>
            <person name="Matsumoto Y."/>
            <person name="Kinjo T."/>
            <person name="Motooka D."/>
            <person name="Nabeya D."/>
            <person name="Jung N."/>
            <person name="Uechi K."/>
            <person name="Horii T."/>
            <person name="Iida T."/>
            <person name="Fujita J."/>
            <person name="Nakamura S."/>
        </authorList>
    </citation>
    <scope>NUCLEOTIDE SEQUENCE [LARGE SCALE GENOMIC DNA]</scope>
    <source>
        <strain evidence="3 6">JCM 18113</strain>
    </source>
</reference>
<dbReference type="EMBL" id="MVHW01000051">
    <property type="protein sequence ID" value="ORA97827.1"/>
    <property type="molecule type" value="Genomic_DNA"/>
</dbReference>
<organism evidence="4 5">
    <name type="scientific">Mycobacterium mantenii</name>
    <dbReference type="NCBI Taxonomy" id="560555"/>
    <lineage>
        <taxon>Bacteria</taxon>
        <taxon>Bacillati</taxon>
        <taxon>Actinomycetota</taxon>
        <taxon>Actinomycetes</taxon>
        <taxon>Mycobacteriales</taxon>
        <taxon>Mycobacteriaceae</taxon>
        <taxon>Mycobacterium</taxon>
        <taxon>Mycobacterium avium complex (MAC)</taxon>
    </lineage>
</organism>
<evidence type="ECO:0000313" key="3">
    <source>
        <dbReference type="EMBL" id="BBY37985.1"/>
    </source>
</evidence>
<dbReference type="PANTHER" id="PTHR24321:SF8">
    <property type="entry name" value="ESTRADIOL 17-BETA-DEHYDROGENASE 8-RELATED"/>
    <property type="match status" value="1"/>
</dbReference>
<reference evidence="3" key="3">
    <citation type="submission" date="2020-02" db="EMBL/GenBank/DDBJ databases">
        <authorList>
            <person name="Matsumoto Y."/>
            <person name="Motooka D."/>
            <person name="Nakamura S."/>
        </authorList>
    </citation>
    <scope>NUCLEOTIDE SEQUENCE</scope>
    <source>
        <strain evidence="3">JCM 18113</strain>
    </source>
</reference>
<dbReference type="FunFam" id="3.40.50.720:FF:000084">
    <property type="entry name" value="Short-chain dehydrogenase reductase"/>
    <property type="match status" value="1"/>
</dbReference>
<dbReference type="GO" id="GO:0016491">
    <property type="term" value="F:oxidoreductase activity"/>
    <property type="evidence" value="ECO:0007669"/>
    <property type="project" value="UniProtKB-KW"/>
</dbReference>
<sequence length="253" mass="26412">MGRLDERVGIVTGAAQSIGREYALGAAAEGARVVVADIVDPAPVVAEIEASGGEALGVTVDVSSQESTEKMAAAALERFGRVDFLVNNAALYGALRVQSWLDIDVGEWDRVMAVNVRGMFLCCKAVVPAMIQQGAGKIINISSGTALAGMPGLLHYVTSKAAVIGFTRALAREVGVHGITVNTLTPGVTMSEGTTHLFENSGLPVSDRMVQLKCIQREQTAQDLLGAVVFLASPDSDFITAQVVNVDGGWNAV</sequence>
<dbReference type="PRINTS" id="PR00081">
    <property type="entry name" value="GDHRDH"/>
</dbReference>
<dbReference type="PANTHER" id="PTHR24321">
    <property type="entry name" value="DEHYDROGENASES, SHORT CHAIN"/>
    <property type="match status" value="1"/>
</dbReference>
<accession>A0A1X0F8R7</accession>
<evidence type="ECO:0000256" key="1">
    <source>
        <dbReference type="ARBA" id="ARBA00006484"/>
    </source>
</evidence>
<keyword evidence="2" id="KW-0560">Oxidoreductase</keyword>
<dbReference type="AlphaFoldDB" id="A0A1X0F8R7"/>
<dbReference type="Pfam" id="PF13561">
    <property type="entry name" value="adh_short_C2"/>
    <property type="match status" value="1"/>
</dbReference>
<dbReference type="InterPro" id="IPR036291">
    <property type="entry name" value="NAD(P)-bd_dom_sf"/>
</dbReference>